<feature type="transmembrane region" description="Helical" evidence="7">
    <location>
        <begin position="161"/>
        <end position="183"/>
    </location>
</feature>
<dbReference type="InterPro" id="IPR050189">
    <property type="entry name" value="MFS_Efflux_Transporters"/>
</dbReference>
<evidence type="ECO:0000256" key="1">
    <source>
        <dbReference type="ARBA" id="ARBA00004651"/>
    </source>
</evidence>
<comment type="caution">
    <text evidence="9">The sequence shown here is derived from an EMBL/GenBank/DDBJ whole genome shotgun (WGS) entry which is preliminary data.</text>
</comment>
<dbReference type="PANTHER" id="PTHR43124:SF3">
    <property type="entry name" value="CHLORAMPHENICOL EFFLUX PUMP RV0191"/>
    <property type="match status" value="1"/>
</dbReference>
<feature type="transmembrane region" description="Helical" evidence="7">
    <location>
        <begin position="73"/>
        <end position="91"/>
    </location>
</feature>
<evidence type="ECO:0000256" key="5">
    <source>
        <dbReference type="ARBA" id="ARBA00022989"/>
    </source>
</evidence>
<dbReference type="Pfam" id="PF07690">
    <property type="entry name" value="MFS_1"/>
    <property type="match status" value="1"/>
</dbReference>
<organism evidence="9 10">
    <name type="scientific">Staphylococcus kloosii</name>
    <dbReference type="NCBI Taxonomy" id="29384"/>
    <lineage>
        <taxon>Bacteria</taxon>
        <taxon>Bacillati</taxon>
        <taxon>Bacillota</taxon>
        <taxon>Bacilli</taxon>
        <taxon>Bacillales</taxon>
        <taxon>Staphylococcaceae</taxon>
        <taxon>Staphylococcus</taxon>
    </lineage>
</organism>
<feature type="domain" description="Major facilitator superfamily (MFS) profile" evidence="8">
    <location>
        <begin position="5"/>
        <end position="378"/>
    </location>
</feature>
<dbReference type="SUPFAM" id="SSF103473">
    <property type="entry name" value="MFS general substrate transporter"/>
    <property type="match status" value="1"/>
</dbReference>
<dbReference type="PANTHER" id="PTHR43124">
    <property type="entry name" value="PURINE EFFLUX PUMP PBUE"/>
    <property type="match status" value="1"/>
</dbReference>
<feature type="transmembrane region" description="Helical" evidence="7">
    <location>
        <begin position="204"/>
        <end position="226"/>
    </location>
</feature>
<dbReference type="Proteomes" id="UP000075418">
    <property type="component" value="Unassembled WGS sequence"/>
</dbReference>
<name>A0A151A343_9STAP</name>
<feature type="transmembrane region" description="Helical" evidence="7">
    <location>
        <begin position="350"/>
        <end position="370"/>
    </location>
</feature>
<dbReference type="InterPro" id="IPR011701">
    <property type="entry name" value="MFS"/>
</dbReference>
<proteinExistence type="predicted"/>
<dbReference type="InterPro" id="IPR020846">
    <property type="entry name" value="MFS_dom"/>
</dbReference>
<dbReference type="AlphaFoldDB" id="A0A151A343"/>
<keyword evidence="2" id="KW-0813">Transport</keyword>
<dbReference type="GO" id="GO:0005886">
    <property type="term" value="C:plasma membrane"/>
    <property type="evidence" value="ECO:0007669"/>
    <property type="project" value="UniProtKB-SubCell"/>
</dbReference>
<feature type="transmembrane region" description="Helical" evidence="7">
    <location>
        <begin position="97"/>
        <end position="122"/>
    </location>
</feature>
<dbReference type="Gene3D" id="1.20.1250.20">
    <property type="entry name" value="MFS general substrate transporter like domains"/>
    <property type="match status" value="2"/>
</dbReference>
<keyword evidence="4 7" id="KW-0812">Transmembrane</keyword>
<feature type="transmembrane region" description="Helical" evidence="7">
    <location>
        <begin position="43"/>
        <end position="61"/>
    </location>
</feature>
<evidence type="ECO:0000256" key="3">
    <source>
        <dbReference type="ARBA" id="ARBA00022475"/>
    </source>
</evidence>
<evidence type="ECO:0000313" key="9">
    <source>
        <dbReference type="EMBL" id="KYH13762.1"/>
    </source>
</evidence>
<evidence type="ECO:0000313" key="10">
    <source>
        <dbReference type="Proteomes" id="UP000075418"/>
    </source>
</evidence>
<evidence type="ECO:0000256" key="6">
    <source>
        <dbReference type="ARBA" id="ARBA00023136"/>
    </source>
</evidence>
<dbReference type="GO" id="GO:0022857">
    <property type="term" value="F:transmembrane transporter activity"/>
    <property type="evidence" value="ECO:0007669"/>
    <property type="project" value="InterPro"/>
</dbReference>
<protein>
    <submittedName>
        <fullName evidence="9">MFS transporter</fullName>
    </submittedName>
</protein>
<sequence length="403" mass="44128">MKFSKLVLPGIAMIATTYGLGRFSFGLFLPNISRDMHLSASSSGLISSLFYLSYCFTIVYSTLRTNKIGPKNMIMLSGLSVLIGLILISTAPNGLMLSLGVIFAGASTGLVSPPYGYTISLWIKWPEQGKANTWINSGTSFGLMFTGLTAMIIFLDWRMTYLIYSVIALIVLIWNFYAIPALNKDIKIETGSLNIRDINNSKKIIIASTVLGFSTAPFWTFSKSFIEHTGHYSNTALSIFWILIGVLGVIGGISGSIIEKRGLRFAYILGVTLLSLASILLVFTSKIWLIPFIASSLFGASYIFLTGVLLVWGVKIFVKNASLGIGIPFLMLAVGQVLGSMVAGTLIDNLNYAVTFMVYGIVGLVALTMYPKVEVTPSKVVKGQQYTKMQRENKEVIEQEFNY</sequence>
<comment type="subcellular location">
    <subcellularLocation>
        <location evidence="1">Cell membrane</location>
        <topology evidence="1">Multi-pass membrane protein</topology>
    </subcellularLocation>
</comment>
<feature type="transmembrane region" description="Helical" evidence="7">
    <location>
        <begin position="265"/>
        <end position="283"/>
    </location>
</feature>
<dbReference type="EMBL" id="LUGM01000002">
    <property type="protein sequence ID" value="KYH13762.1"/>
    <property type="molecule type" value="Genomic_DNA"/>
</dbReference>
<evidence type="ECO:0000256" key="2">
    <source>
        <dbReference type="ARBA" id="ARBA00022448"/>
    </source>
</evidence>
<keyword evidence="5 7" id="KW-1133">Transmembrane helix</keyword>
<dbReference type="RefSeq" id="WP_061853993.1">
    <property type="nucleotide sequence ID" value="NZ_LUGM01000002.1"/>
</dbReference>
<evidence type="ECO:0000256" key="7">
    <source>
        <dbReference type="SAM" id="Phobius"/>
    </source>
</evidence>
<gene>
    <name evidence="9" type="ORF">A0131_02940</name>
</gene>
<feature type="transmembrane region" description="Helical" evidence="7">
    <location>
        <begin position="134"/>
        <end position="155"/>
    </location>
</feature>
<dbReference type="InterPro" id="IPR036259">
    <property type="entry name" value="MFS_trans_sf"/>
</dbReference>
<keyword evidence="3" id="KW-1003">Cell membrane</keyword>
<feature type="transmembrane region" description="Helical" evidence="7">
    <location>
        <begin position="238"/>
        <end position="258"/>
    </location>
</feature>
<dbReference type="PROSITE" id="PS50850">
    <property type="entry name" value="MFS"/>
    <property type="match status" value="1"/>
</dbReference>
<feature type="transmembrane region" description="Helical" evidence="7">
    <location>
        <begin position="323"/>
        <end position="344"/>
    </location>
</feature>
<feature type="transmembrane region" description="Helical" evidence="7">
    <location>
        <begin position="289"/>
        <end position="311"/>
    </location>
</feature>
<evidence type="ECO:0000259" key="8">
    <source>
        <dbReference type="PROSITE" id="PS50850"/>
    </source>
</evidence>
<keyword evidence="6 7" id="KW-0472">Membrane</keyword>
<accession>A0A151A343</accession>
<evidence type="ECO:0000256" key="4">
    <source>
        <dbReference type="ARBA" id="ARBA00022692"/>
    </source>
</evidence>
<reference evidence="9 10" key="1">
    <citation type="submission" date="2016-02" db="EMBL/GenBank/DDBJ databases">
        <title>Draft genome sequence of hydrocarbon degrading Staphylococcus saprophyticus Strain CNV2, isolated from crude-oil contaminated soil from Noonmati Oil Refinery, Guwahati, Assam, India.</title>
        <authorList>
            <person name="Mukherjee A."/>
            <person name="Chettri B."/>
            <person name="Langpoklakpam J."/>
            <person name="Singh A.K."/>
            <person name="Chattopadhyay D.J."/>
        </authorList>
    </citation>
    <scope>NUCLEOTIDE SEQUENCE [LARGE SCALE GENOMIC DNA]</scope>
    <source>
        <strain evidence="9 10">CNV2</strain>
    </source>
</reference>